<organism evidence="3 4">
    <name type="scientific">Mesonia profundi</name>
    <dbReference type="NCBI Taxonomy" id="3070998"/>
    <lineage>
        <taxon>Bacteria</taxon>
        <taxon>Pseudomonadati</taxon>
        <taxon>Bacteroidota</taxon>
        <taxon>Flavobacteriia</taxon>
        <taxon>Flavobacteriales</taxon>
        <taxon>Flavobacteriaceae</taxon>
        <taxon>Mesonia</taxon>
    </lineage>
</organism>
<comment type="caution">
    <text evidence="3">The sequence shown here is derived from an EMBL/GenBank/DDBJ whole genome shotgun (WGS) entry which is preliminary data.</text>
</comment>
<evidence type="ECO:0000313" key="4">
    <source>
        <dbReference type="Proteomes" id="UP001230915"/>
    </source>
</evidence>
<name>A0ABU0ZY46_9FLAO</name>
<dbReference type="Proteomes" id="UP001230915">
    <property type="component" value="Unassembled WGS sequence"/>
</dbReference>
<evidence type="ECO:0000259" key="2">
    <source>
        <dbReference type="Pfam" id="PF09832"/>
    </source>
</evidence>
<accession>A0ABU0ZY46</accession>
<keyword evidence="4" id="KW-1185">Reference proteome</keyword>
<feature type="chain" id="PRO_5045055951" evidence="1">
    <location>
        <begin position="20"/>
        <end position="133"/>
    </location>
</feature>
<gene>
    <name evidence="3" type="ORF">RBU60_02280</name>
</gene>
<dbReference type="Pfam" id="PF09832">
    <property type="entry name" value="DUF2059"/>
    <property type="match status" value="1"/>
</dbReference>
<evidence type="ECO:0000313" key="3">
    <source>
        <dbReference type="EMBL" id="MDQ7916387.1"/>
    </source>
</evidence>
<protein>
    <submittedName>
        <fullName evidence="3">DUF2059 domain-containing protein</fullName>
    </submittedName>
</protein>
<dbReference type="RefSeq" id="WP_308863028.1">
    <property type="nucleotide sequence ID" value="NZ_JAVHUL010000004.1"/>
</dbReference>
<keyword evidence="1" id="KW-0732">Signal</keyword>
<reference evidence="3 4" key="1">
    <citation type="submission" date="2023-08" db="EMBL/GenBank/DDBJ databases">
        <title>Mesonia sp. MT50, isolated from deep-sea sediment of the Mariana Trench.</title>
        <authorList>
            <person name="Fu H."/>
        </authorList>
    </citation>
    <scope>NUCLEOTIDE SEQUENCE [LARGE SCALE GENOMIC DNA]</scope>
    <source>
        <strain evidence="3 4">MT50</strain>
    </source>
</reference>
<dbReference type="InterPro" id="IPR018637">
    <property type="entry name" value="DUF2059"/>
</dbReference>
<sequence length="133" mass="15284">MKKLILSAGLVMLSFASFAQDDFKEDLTTLIKAQSGAAIDANMQQVYNMIPEANREAFKKEMSAEMDKMYEKTLNIYIETIEKDDIKKMLEFYETPAGARILEKTPTLMTKSTEMSQKWAMESIMPIVQKYMN</sequence>
<dbReference type="EMBL" id="JAVHUL010000004">
    <property type="protein sequence ID" value="MDQ7916387.1"/>
    <property type="molecule type" value="Genomic_DNA"/>
</dbReference>
<feature type="domain" description="DUF2059" evidence="2">
    <location>
        <begin position="67"/>
        <end position="122"/>
    </location>
</feature>
<proteinExistence type="predicted"/>
<feature type="signal peptide" evidence="1">
    <location>
        <begin position="1"/>
        <end position="19"/>
    </location>
</feature>
<evidence type="ECO:0000256" key="1">
    <source>
        <dbReference type="SAM" id="SignalP"/>
    </source>
</evidence>